<dbReference type="SUPFAM" id="SSF52540">
    <property type="entry name" value="P-loop containing nucleoside triphosphate hydrolases"/>
    <property type="match status" value="1"/>
</dbReference>
<dbReference type="Gene3D" id="3.40.50.300">
    <property type="entry name" value="P-loop containing nucleotide triphosphate hydrolases"/>
    <property type="match status" value="2"/>
</dbReference>
<dbReference type="KEGG" id="afo:Afer_1507"/>
<dbReference type="RefSeq" id="WP_015798909.1">
    <property type="nucleotide sequence ID" value="NC_013124.1"/>
</dbReference>
<name>C7M0C2_ACIFD</name>
<feature type="domain" description="RecF/RecN/SMC N-terminal" evidence="3">
    <location>
        <begin position="3"/>
        <end position="1095"/>
    </location>
</feature>
<dbReference type="GO" id="GO:0016887">
    <property type="term" value="F:ATP hydrolysis activity"/>
    <property type="evidence" value="ECO:0007669"/>
    <property type="project" value="InterPro"/>
</dbReference>
<dbReference type="InterPro" id="IPR024704">
    <property type="entry name" value="SMC"/>
</dbReference>
<feature type="coiled-coil region" evidence="2">
    <location>
        <begin position="167"/>
        <end position="261"/>
    </location>
</feature>
<feature type="coiled-coil region" evidence="2">
    <location>
        <begin position="332"/>
        <end position="458"/>
    </location>
</feature>
<dbReference type="EMBL" id="CP001631">
    <property type="protein sequence ID" value="ACU54430.1"/>
    <property type="molecule type" value="Genomic_DNA"/>
</dbReference>
<reference evidence="4 5" key="1">
    <citation type="journal article" date="2009" name="Stand. Genomic Sci.">
        <title>Complete genome sequence of Acidimicrobium ferrooxidans type strain (ICP).</title>
        <authorList>
            <person name="Clum A."/>
            <person name="Nolan M."/>
            <person name="Lang E."/>
            <person name="Glavina Del Rio T."/>
            <person name="Tice H."/>
            <person name="Copeland A."/>
            <person name="Cheng J.F."/>
            <person name="Lucas S."/>
            <person name="Chen F."/>
            <person name="Bruce D."/>
            <person name="Goodwin L."/>
            <person name="Pitluck S."/>
            <person name="Ivanova N."/>
            <person name="Mavrommatis K."/>
            <person name="Mikhailova N."/>
            <person name="Pati A."/>
            <person name="Chen A."/>
            <person name="Palaniappan K."/>
            <person name="Goker M."/>
            <person name="Spring S."/>
            <person name="Land M."/>
            <person name="Hauser L."/>
            <person name="Chang Y.J."/>
            <person name="Jeffries C.C."/>
            <person name="Chain P."/>
            <person name="Bristow J."/>
            <person name="Eisen J.A."/>
            <person name="Markowitz V."/>
            <person name="Hugenholtz P."/>
            <person name="Kyrpides N.C."/>
            <person name="Klenk H.P."/>
            <person name="Lapidus A."/>
        </authorList>
    </citation>
    <scope>NUCLEOTIDE SEQUENCE [LARGE SCALE GENOMIC DNA]</scope>
    <source>
        <strain evidence="5">DSM 10331 / JCM 15462 / NBRC 103882 / ICP</strain>
    </source>
</reference>
<evidence type="ECO:0000313" key="5">
    <source>
        <dbReference type="Proteomes" id="UP000000771"/>
    </source>
</evidence>
<sequence>MRLRALTMRGFKSFADPVTVRFGSGINAIVGPNGSGKSNVVDALTWVLGTQSPRMLRLARMDEVIFQGSAHRPALGRAEVELTLDDPDDESGLGVAEIALTRRVERGGEASYRINGRAARLQDVVEVLQGANIGRSQHVVVSQGEIDALAGASGDVLRTMLEDASRVTLLRRQRQVTLEQLRRAEEALAELEREDRDLRRQRRPLVAQVERAEARRALEARWQVLALAAARRALERRAEELAAAERDVESCSRDVADAEAALVLLEGEVDDAPRVDPEPVAEGARRLRELEVRLTRAIASIDEHQRLVDAERARDQRRRAIAEEHDEVVATLTGLEERARALALMRERLEQERAAIETVDVEPLRAELDQVRRERVRLETLLQERERAAERARAQAERVRLERARDRELERHLNDRDAALAAERAAAEAALAEAEEALADAARELAEAGELVERVQRDRAVLAERHSSLTAEARRIDVELRSVLEAVGDEGQGRLTIDVVRSGTAGIDVALAALGELAEARIVQSVGELDPTVEVESAVVIEEVEGEHGSAAVGWAPGPLGARLAQARVVESVLEEVRVGRAHGLLVDAAGWVSDDGWIRRGRSIRALLRLRRRQLEDEAVTIAAELQGVGEELAAVDAALREARAVVERCRSTHVEELNRREARRRDLERIRTEQARIDRDRATVVARLATELPTVDIEDVDEDVGRRAAELQAREAAAADRLAMAIEAGQAAERARQALDEQLVGVRLDATREQQRALAARERLDQLERERARLDEARVRATPVPRELVERAHALANAVALTLRGLDEQLQLLLAWESRHRAEAERLRMQRRSAEAALVTARERLLEAMGRAERARARLAAEQEMWCLRLHVELADIEGARLPSDVAPNDVERTLHEVEDALGTFGEVNGLASVQLRELDARREELGAVLAEARGVRAVISEGLERLEEEMRRRVLTTVEEVGSAFRSIIGELFPGGGGSVELEAGADPLAATVRVDVDLPTKRVRRLALLSGGERSLVGLALLFAMLEVRPVPFLVLDEADAALDERNLTRLVELLRRVGRSSQVLVVTHQRRTMEAADVLLGVSIAPSGVSTVVRHDLGEAGLEGVQVATD</sequence>
<proteinExistence type="predicted"/>
<dbReference type="Proteomes" id="UP000000771">
    <property type="component" value="Chromosome"/>
</dbReference>
<dbReference type="GO" id="GO:0005524">
    <property type="term" value="F:ATP binding"/>
    <property type="evidence" value="ECO:0007669"/>
    <property type="project" value="InterPro"/>
</dbReference>
<dbReference type="InterPro" id="IPR027417">
    <property type="entry name" value="P-loop_NTPase"/>
</dbReference>
<dbReference type="Pfam" id="PF02463">
    <property type="entry name" value="SMC_N"/>
    <property type="match status" value="1"/>
</dbReference>
<keyword evidence="5" id="KW-1185">Reference proteome</keyword>
<dbReference type="AlphaFoldDB" id="C7M0C2"/>
<feature type="coiled-coil region" evidence="2">
    <location>
        <begin position="826"/>
        <end position="864"/>
    </location>
</feature>
<dbReference type="HOGENOM" id="CLU_001042_2_2_11"/>
<protein>
    <submittedName>
        <fullName evidence="4">SMC domain protein</fullName>
    </submittedName>
</protein>
<evidence type="ECO:0000256" key="2">
    <source>
        <dbReference type="SAM" id="Coils"/>
    </source>
</evidence>
<keyword evidence="1 2" id="KW-0175">Coiled coil</keyword>
<organism evidence="4 5">
    <name type="scientific">Acidimicrobium ferrooxidans (strain DSM 10331 / JCM 15462 / NBRC 103882 / ICP)</name>
    <dbReference type="NCBI Taxonomy" id="525909"/>
    <lineage>
        <taxon>Bacteria</taxon>
        <taxon>Bacillati</taxon>
        <taxon>Actinomycetota</taxon>
        <taxon>Acidimicrobiia</taxon>
        <taxon>Acidimicrobiales</taxon>
        <taxon>Acidimicrobiaceae</taxon>
        <taxon>Acidimicrobium</taxon>
    </lineage>
</organism>
<evidence type="ECO:0000256" key="1">
    <source>
        <dbReference type="ARBA" id="ARBA00023054"/>
    </source>
</evidence>
<dbReference type="PANTHER" id="PTHR43977">
    <property type="entry name" value="STRUCTURAL MAINTENANCE OF CHROMOSOMES PROTEIN 3"/>
    <property type="match status" value="1"/>
</dbReference>
<feature type="coiled-coil region" evidence="2">
    <location>
        <begin position="752"/>
        <end position="782"/>
    </location>
</feature>
<evidence type="ECO:0000313" key="4">
    <source>
        <dbReference type="EMBL" id="ACU54430.1"/>
    </source>
</evidence>
<dbReference type="InterPro" id="IPR003395">
    <property type="entry name" value="RecF/RecN/SMC_N"/>
</dbReference>
<dbReference type="STRING" id="525909.Afer_1507"/>
<evidence type="ECO:0000259" key="3">
    <source>
        <dbReference type="Pfam" id="PF02463"/>
    </source>
</evidence>
<dbReference type="PIRSF" id="PIRSF005719">
    <property type="entry name" value="SMC"/>
    <property type="match status" value="1"/>
</dbReference>
<gene>
    <name evidence="4" type="ordered locus">Afer_1507</name>
</gene>
<accession>C7M0C2</accession>
<dbReference type="eggNOG" id="COG1196">
    <property type="taxonomic scope" value="Bacteria"/>
</dbReference>